<dbReference type="InterPro" id="IPR011990">
    <property type="entry name" value="TPR-like_helical_dom_sf"/>
</dbReference>
<evidence type="ECO:0000313" key="5">
    <source>
        <dbReference type="Proteomes" id="UP000001357"/>
    </source>
</evidence>
<dbReference type="AlphaFoldDB" id="A9UPY5"/>
<dbReference type="SMART" id="SM00028">
    <property type="entry name" value="TPR"/>
    <property type="match status" value="5"/>
</dbReference>
<accession>A9UPY5</accession>
<feature type="repeat" description="TPR" evidence="3">
    <location>
        <begin position="288"/>
        <end position="321"/>
    </location>
</feature>
<proteinExistence type="predicted"/>
<dbReference type="KEGG" id="mbr:MONBRDRAFT_22231"/>
<dbReference type="eggNOG" id="KOG1840">
    <property type="taxonomic scope" value="Eukaryota"/>
</dbReference>
<dbReference type="PANTHER" id="PTHR45641:SF1">
    <property type="entry name" value="AAA+ ATPASE DOMAIN-CONTAINING PROTEIN"/>
    <property type="match status" value="1"/>
</dbReference>
<feature type="repeat" description="TPR" evidence="3">
    <location>
        <begin position="403"/>
        <end position="436"/>
    </location>
</feature>
<keyword evidence="5" id="KW-1185">Reference proteome</keyword>
<dbReference type="InParanoid" id="A9UPY5"/>
<keyword evidence="2 3" id="KW-0802">TPR repeat</keyword>
<dbReference type="Pfam" id="PF13424">
    <property type="entry name" value="TPR_12"/>
    <property type="match status" value="3"/>
</dbReference>
<organism evidence="4 5">
    <name type="scientific">Monosiga brevicollis</name>
    <name type="common">Choanoflagellate</name>
    <dbReference type="NCBI Taxonomy" id="81824"/>
    <lineage>
        <taxon>Eukaryota</taxon>
        <taxon>Choanoflagellata</taxon>
        <taxon>Craspedida</taxon>
        <taxon>Salpingoecidae</taxon>
        <taxon>Monosiga</taxon>
    </lineage>
</organism>
<name>A9UPY5_MONBE</name>
<feature type="repeat" description="TPR" evidence="3">
    <location>
        <begin position="445"/>
        <end position="478"/>
    </location>
</feature>
<dbReference type="EMBL" id="CH991543">
    <property type="protein sequence ID" value="EDQ92500.1"/>
    <property type="molecule type" value="Genomic_DNA"/>
</dbReference>
<evidence type="ECO:0000256" key="3">
    <source>
        <dbReference type="PROSITE-ProRule" id="PRU00339"/>
    </source>
</evidence>
<dbReference type="PANTHER" id="PTHR45641">
    <property type="entry name" value="TETRATRICOPEPTIDE REPEAT PROTEIN (AFU_ORTHOLOGUE AFUA_6G03870)"/>
    <property type="match status" value="1"/>
</dbReference>
<sequence length="500" mass="57325">MLRKSVTKLRDRRFILSTLTEICTQYVMPLTEARACAWVDLLLKDPVHKFNLAPATVFASHAWKYSFAITVDTILRHEFREAPGAYYWIDLIPNNQHIATDLPYEWWCNTFQENIKRIGRVLLVMSPWRDPIPMTRAWCLFEMMNALHGKVQLDIRLPEAEVDGFVEALADNHNEVMDMLVRVEAQKAEASKASDRDMIFKTVEETVGFPELNTKIKAQLRAWCLEQALVAVRDRESEDGKSMNFANFCNHVGIVLSAFGEFDKALEISIKALEICLATRGEEHIHTATMYIRVGRIYRRQHKYEQALEYHDKALKITLNSQGEEHLSTASTYNSMALLHTNLKQYESALECHDKALKIMLATLGEEDENTAGAYNNMANTEYYSKALKILLLTMGEKHPSTAAAYNNMAIIYKKQGQYGQALEHYDKALIIWTAVLGEEHPRMVSAVFNKAMAYQSQGQQEQALEYYRKALRIRSRTLGMDHADTRRIQKAIDKLEASS</sequence>
<dbReference type="SUPFAM" id="SSF48452">
    <property type="entry name" value="TPR-like"/>
    <property type="match status" value="2"/>
</dbReference>
<evidence type="ECO:0000313" key="4">
    <source>
        <dbReference type="EMBL" id="EDQ92500.1"/>
    </source>
</evidence>
<dbReference type="GeneID" id="5887381"/>
<dbReference type="InterPro" id="IPR019734">
    <property type="entry name" value="TPR_rpt"/>
</dbReference>
<protein>
    <submittedName>
        <fullName evidence="4">Uncharacterized protein</fullName>
    </submittedName>
</protein>
<gene>
    <name evidence="4" type="ORF">MONBRDRAFT_22231</name>
</gene>
<reference evidence="4 5" key="1">
    <citation type="journal article" date="2008" name="Nature">
        <title>The genome of the choanoflagellate Monosiga brevicollis and the origin of metazoans.</title>
        <authorList>
            <consortium name="JGI Sequencing"/>
            <person name="King N."/>
            <person name="Westbrook M.J."/>
            <person name="Young S.L."/>
            <person name="Kuo A."/>
            <person name="Abedin M."/>
            <person name="Chapman J."/>
            <person name="Fairclough S."/>
            <person name="Hellsten U."/>
            <person name="Isogai Y."/>
            <person name="Letunic I."/>
            <person name="Marr M."/>
            <person name="Pincus D."/>
            <person name="Putnam N."/>
            <person name="Rokas A."/>
            <person name="Wright K.J."/>
            <person name="Zuzow R."/>
            <person name="Dirks W."/>
            <person name="Good M."/>
            <person name="Goodstein D."/>
            <person name="Lemons D."/>
            <person name="Li W."/>
            <person name="Lyons J.B."/>
            <person name="Morris A."/>
            <person name="Nichols S."/>
            <person name="Richter D.J."/>
            <person name="Salamov A."/>
            <person name="Bork P."/>
            <person name="Lim W.A."/>
            <person name="Manning G."/>
            <person name="Miller W.T."/>
            <person name="McGinnis W."/>
            <person name="Shapiro H."/>
            <person name="Tjian R."/>
            <person name="Grigoriev I.V."/>
            <person name="Rokhsar D."/>
        </authorList>
    </citation>
    <scope>NUCLEOTIDE SEQUENCE [LARGE SCALE GENOMIC DNA]</scope>
    <source>
        <strain evidence="5">MX1 / ATCC 50154</strain>
    </source>
</reference>
<dbReference type="RefSeq" id="XP_001742262.1">
    <property type="nucleotide sequence ID" value="XM_001742210.1"/>
</dbReference>
<evidence type="ECO:0000256" key="1">
    <source>
        <dbReference type="ARBA" id="ARBA00022737"/>
    </source>
</evidence>
<dbReference type="Gene3D" id="1.25.40.10">
    <property type="entry name" value="Tetratricopeptide repeat domain"/>
    <property type="match status" value="2"/>
</dbReference>
<dbReference type="PROSITE" id="PS50293">
    <property type="entry name" value="TPR_REGION"/>
    <property type="match status" value="2"/>
</dbReference>
<dbReference type="STRING" id="81824.A9UPY5"/>
<keyword evidence="1" id="KW-0677">Repeat</keyword>
<evidence type="ECO:0000256" key="2">
    <source>
        <dbReference type="ARBA" id="ARBA00022803"/>
    </source>
</evidence>
<dbReference type="PROSITE" id="PS50005">
    <property type="entry name" value="TPR"/>
    <property type="match status" value="3"/>
</dbReference>
<dbReference type="Proteomes" id="UP000001357">
    <property type="component" value="Unassembled WGS sequence"/>
</dbReference>
<dbReference type="OMA" id="SAFHVAM"/>